<evidence type="ECO:0000313" key="3">
    <source>
        <dbReference type="Proteomes" id="UP001232973"/>
    </source>
</evidence>
<proteinExistence type="predicted"/>
<dbReference type="Proteomes" id="UP001232973">
    <property type="component" value="Unassembled WGS sequence"/>
</dbReference>
<dbReference type="EMBL" id="JAUSTP010000001">
    <property type="protein sequence ID" value="MDQ0188379.1"/>
    <property type="molecule type" value="Genomic_DNA"/>
</dbReference>
<sequence>MPLSLIKLQISATTTTTTDAVPTQSKFFYQNPSDVAAGSNLTIDAAAFTDDTGAAVTSLPDLTANNSYWKVYINGVVQENGNSTYTPGATGVGSLVFANPAGGEPIYTGQWVVLEVTNFAPNSTSTTTVAT</sequence>
<evidence type="ECO:0000313" key="2">
    <source>
        <dbReference type="EMBL" id="MDQ0188379.1"/>
    </source>
</evidence>
<organism evidence="2 3">
    <name type="scientific">Alicyclobacillus cycloheptanicus</name>
    <dbReference type="NCBI Taxonomy" id="1457"/>
    <lineage>
        <taxon>Bacteria</taxon>
        <taxon>Bacillati</taxon>
        <taxon>Bacillota</taxon>
        <taxon>Bacilli</taxon>
        <taxon>Bacillales</taxon>
        <taxon>Alicyclobacillaceae</taxon>
        <taxon>Alicyclobacillus</taxon>
    </lineage>
</organism>
<evidence type="ECO:0000259" key="1">
    <source>
        <dbReference type="Pfam" id="PF13799"/>
    </source>
</evidence>
<name>A0ABT9XDJ9_9BACL</name>
<accession>A0ABT9XDJ9</accession>
<protein>
    <recommendedName>
        <fullName evidence="1">DUF4183 domain-containing protein</fullName>
    </recommendedName>
</protein>
<gene>
    <name evidence="2" type="ORF">J2S03_000183</name>
</gene>
<dbReference type="InterPro" id="IPR025237">
    <property type="entry name" value="DUF4183"/>
</dbReference>
<reference evidence="2 3" key="1">
    <citation type="submission" date="2023-07" db="EMBL/GenBank/DDBJ databases">
        <title>Genomic Encyclopedia of Type Strains, Phase IV (KMG-IV): sequencing the most valuable type-strain genomes for metagenomic binning, comparative biology and taxonomic classification.</title>
        <authorList>
            <person name="Goeker M."/>
        </authorList>
    </citation>
    <scope>NUCLEOTIDE SEQUENCE [LARGE SCALE GENOMIC DNA]</scope>
    <source>
        <strain evidence="2 3">DSM 4006</strain>
    </source>
</reference>
<dbReference type="Pfam" id="PF13799">
    <property type="entry name" value="DUF4183"/>
    <property type="match status" value="1"/>
</dbReference>
<keyword evidence="3" id="KW-1185">Reference proteome</keyword>
<comment type="caution">
    <text evidence="2">The sequence shown here is derived from an EMBL/GenBank/DDBJ whole genome shotgun (WGS) entry which is preliminary data.</text>
</comment>
<dbReference type="RefSeq" id="WP_274455785.1">
    <property type="nucleotide sequence ID" value="NZ_CP067097.1"/>
</dbReference>
<feature type="domain" description="DUF4183" evidence="1">
    <location>
        <begin position="41"/>
        <end position="116"/>
    </location>
</feature>